<comment type="caution">
    <text evidence="1">The sequence shown here is derived from an EMBL/GenBank/DDBJ whole genome shotgun (WGS) entry which is preliminary data.</text>
</comment>
<name>A0A0F8ZQH4_9ZZZZ</name>
<dbReference type="AlphaFoldDB" id="A0A0F8ZQH4"/>
<proteinExistence type="predicted"/>
<gene>
    <name evidence="1" type="ORF">LCGC14_2665930</name>
</gene>
<sequence length="67" mass="7186">MDELRQAGADGPRCLNCGALVVIGDLTADCPVCHASWPVVAVTDKPDPELYVYADQGWMRRGPAADQ</sequence>
<protein>
    <submittedName>
        <fullName evidence="1">Uncharacterized protein</fullName>
    </submittedName>
</protein>
<accession>A0A0F8ZQH4</accession>
<reference evidence="1" key="1">
    <citation type="journal article" date="2015" name="Nature">
        <title>Complex archaea that bridge the gap between prokaryotes and eukaryotes.</title>
        <authorList>
            <person name="Spang A."/>
            <person name="Saw J.H."/>
            <person name="Jorgensen S.L."/>
            <person name="Zaremba-Niedzwiedzka K."/>
            <person name="Martijn J."/>
            <person name="Lind A.E."/>
            <person name="van Eijk R."/>
            <person name="Schleper C."/>
            <person name="Guy L."/>
            <person name="Ettema T.J."/>
        </authorList>
    </citation>
    <scope>NUCLEOTIDE SEQUENCE</scope>
</reference>
<dbReference type="EMBL" id="LAZR01046614">
    <property type="protein sequence ID" value="KKK96122.1"/>
    <property type="molecule type" value="Genomic_DNA"/>
</dbReference>
<organism evidence="1">
    <name type="scientific">marine sediment metagenome</name>
    <dbReference type="NCBI Taxonomy" id="412755"/>
    <lineage>
        <taxon>unclassified sequences</taxon>
        <taxon>metagenomes</taxon>
        <taxon>ecological metagenomes</taxon>
    </lineage>
</organism>
<evidence type="ECO:0000313" key="1">
    <source>
        <dbReference type="EMBL" id="KKK96122.1"/>
    </source>
</evidence>